<protein>
    <submittedName>
        <fullName evidence="1">Uncharacterized protein</fullName>
    </submittedName>
</protein>
<proteinExistence type="predicted"/>
<dbReference type="AlphaFoldDB" id="A0A9Q1RNA2"/>
<comment type="caution">
    <text evidence="1">The sequence shown here is derived from an EMBL/GenBank/DDBJ whole genome shotgun (WGS) entry which is preliminary data.</text>
</comment>
<gene>
    <name evidence="1" type="ORF">K7X08_032023</name>
</gene>
<reference evidence="2" key="1">
    <citation type="journal article" date="2023" name="Proc. Natl. Acad. Sci. U.S.A.">
        <title>Genomic and structural basis for evolution of tropane alkaloid biosynthesis.</title>
        <authorList>
            <person name="Wanga Y.-J."/>
            <person name="Taina T."/>
            <person name="Yua J.-Y."/>
            <person name="Lia J."/>
            <person name="Xua B."/>
            <person name="Chenc J."/>
            <person name="D'Auriad J.C."/>
            <person name="Huanga J.-P."/>
            <person name="Huanga S.-X."/>
        </authorList>
    </citation>
    <scope>NUCLEOTIDE SEQUENCE [LARGE SCALE GENOMIC DNA]</scope>
    <source>
        <strain evidence="2">cv. KIB-2019</strain>
    </source>
</reference>
<dbReference type="EMBL" id="JAJAGQ010000005">
    <property type="protein sequence ID" value="KAJ8563571.1"/>
    <property type="molecule type" value="Genomic_DNA"/>
</dbReference>
<evidence type="ECO:0000313" key="1">
    <source>
        <dbReference type="EMBL" id="KAJ8563571.1"/>
    </source>
</evidence>
<sequence length="136" mass="16174">MLLRANCPRSSRRILLLSLPVRFLLWLIMKFDKIVIHFPLCSNTENPFTSCKLELLYIAQQFVEFLYRILYEEISVRWSEDLVDYGGQHVNFRSETRGYIDMFLRLAHSLQEYPLALECLKEETPISIIIYPLIQD</sequence>
<dbReference type="Proteomes" id="UP001152561">
    <property type="component" value="Unassembled WGS sequence"/>
</dbReference>
<keyword evidence="2" id="KW-1185">Reference proteome</keyword>
<accession>A0A9Q1RNA2</accession>
<name>A0A9Q1RNA2_9SOLA</name>
<organism evidence="1 2">
    <name type="scientific">Anisodus acutangulus</name>
    <dbReference type="NCBI Taxonomy" id="402998"/>
    <lineage>
        <taxon>Eukaryota</taxon>
        <taxon>Viridiplantae</taxon>
        <taxon>Streptophyta</taxon>
        <taxon>Embryophyta</taxon>
        <taxon>Tracheophyta</taxon>
        <taxon>Spermatophyta</taxon>
        <taxon>Magnoliopsida</taxon>
        <taxon>eudicotyledons</taxon>
        <taxon>Gunneridae</taxon>
        <taxon>Pentapetalae</taxon>
        <taxon>asterids</taxon>
        <taxon>lamiids</taxon>
        <taxon>Solanales</taxon>
        <taxon>Solanaceae</taxon>
        <taxon>Solanoideae</taxon>
        <taxon>Hyoscyameae</taxon>
        <taxon>Anisodus</taxon>
    </lineage>
</organism>
<evidence type="ECO:0000313" key="2">
    <source>
        <dbReference type="Proteomes" id="UP001152561"/>
    </source>
</evidence>